<dbReference type="RefSeq" id="WP_167463471.1">
    <property type="nucleotide sequence ID" value="NZ_CP046171.1"/>
</dbReference>
<evidence type="ECO:0000313" key="2">
    <source>
        <dbReference type="EMBL" id="QIS04351.1"/>
    </source>
</evidence>
<accession>A0A6G9XTR4</accession>
<protein>
    <recommendedName>
        <fullName evidence="4">Secreted protein</fullName>
    </recommendedName>
</protein>
<feature type="chain" id="PRO_5026328245" description="Secreted protein" evidence="1">
    <location>
        <begin position="29"/>
        <end position="150"/>
    </location>
</feature>
<keyword evidence="1" id="KW-0732">Signal</keyword>
<reference evidence="2 3" key="1">
    <citation type="journal article" date="2019" name="ACS Chem. Biol.">
        <title>Identification and Mobilization of a Cryptic Antibiotic Biosynthesis Gene Locus from a Human-Pathogenic Nocardia Isolate.</title>
        <authorList>
            <person name="Herisse M."/>
            <person name="Ishida K."/>
            <person name="Porter J.L."/>
            <person name="Howden B."/>
            <person name="Hertweck C."/>
            <person name="Stinear T.P."/>
            <person name="Pidot S.J."/>
        </authorList>
    </citation>
    <scope>NUCLEOTIDE SEQUENCE [LARGE SCALE GENOMIC DNA]</scope>
    <source>
        <strain evidence="2 3">AUSMDU00024985</strain>
    </source>
</reference>
<organism evidence="2 3">
    <name type="scientific">Nocardia brasiliensis</name>
    <dbReference type="NCBI Taxonomy" id="37326"/>
    <lineage>
        <taxon>Bacteria</taxon>
        <taxon>Bacillati</taxon>
        <taxon>Actinomycetota</taxon>
        <taxon>Actinomycetes</taxon>
        <taxon>Mycobacteriales</taxon>
        <taxon>Nocardiaceae</taxon>
        <taxon>Nocardia</taxon>
    </lineage>
</organism>
<evidence type="ECO:0000256" key="1">
    <source>
        <dbReference type="SAM" id="SignalP"/>
    </source>
</evidence>
<feature type="signal peptide" evidence="1">
    <location>
        <begin position="1"/>
        <end position="28"/>
    </location>
</feature>
<dbReference type="AlphaFoldDB" id="A0A6G9XTR4"/>
<proteinExistence type="predicted"/>
<name>A0A6G9XTR4_NOCBR</name>
<dbReference type="Proteomes" id="UP000501705">
    <property type="component" value="Chromosome"/>
</dbReference>
<evidence type="ECO:0008006" key="4">
    <source>
        <dbReference type="Google" id="ProtNLM"/>
    </source>
</evidence>
<gene>
    <name evidence="2" type="ORF">F5X71_20270</name>
</gene>
<dbReference type="EMBL" id="CP046171">
    <property type="protein sequence ID" value="QIS04351.1"/>
    <property type="molecule type" value="Genomic_DNA"/>
</dbReference>
<evidence type="ECO:0000313" key="3">
    <source>
        <dbReference type="Proteomes" id="UP000501705"/>
    </source>
</evidence>
<sequence>MKRIAKTCAGLFSVAAALPIVFAATAHAAPPGSVYFNYKGTNCAITPDGAIGCDLPNIRPVGLTIVGDFSIPVPAPQIVADPRTRPGYDLSKPYTQPGGNSDFYQVANDQGTFGARISYAGASCEESFRGTFMCVSKGGYENNRQGVFGL</sequence>